<feature type="compositionally biased region" description="Acidic residues" evidence="6">
    <location>
        <begin position="1222"/>
        <end position="1231"/>
    </location>
</feature>
<dbReference type="GO" id="GO:0003677">
    <property type="term" value="F:DNA binding"/>
    <property type="evidence" value="ECO:0007669"/>
    <property type="project" value="UniProtKB-UniRule"/>
</dbReference>
<dbReference type="OrthoDB" id="62853at2759"/>
<feature type="compositionally biased region" description="Basic and acidic residues" evidence="6">
    <location>
        <begin position="447"/>
        <end position="457"/>
    </location>
</feature>
<dbReference type="EMBL" id="JWZX01001245">
    <property type="protein sequence ID" value="KOO34381.1"/>
    <property type="molecule type" value="Genomic_DNA"/>
</dbReference>
<keyword evidence="3 4" id="KW-0539">Nucleus</keyword>
<dbReference type="InterPro" id="IPR000313">
    <property type="entry name" value="PWWP_dom"/>
</dbReference>
<sequence length="1388" mass="153707">MLTETEMPQVADEPSVAQVDAEHMPDADPAAAPTFEQNDLVWAKIRGFPWWPARVAGTRRTDAEGVRYPVRFFHTAERIELSPMPSTLLPYSSREDLADPTKIKSKAMRTKFEKALLELSKEPTKGADEDPPEPPRPAELEESWRDEGHEYLGRRVARPFEGGLTVVGRITRWLPAGDGDDEPPLFHVDHDDGDEEDLEEYEVIDAFELYKTTPEATKLAQAKARAEARAAKEEEKAVKAEVRAAKASERAAAATTAEDKAAAEVEARAARLEVKACRAAALAARADTSGAEAAVAEAREEAMAAKAAFSKVAAKAKEAAARAREAKAKAAEEAKKKREAERGPRVAKTAVQFYTEAERLKLTAAHPGLDAPAIAEMIKAQWKVLEEADKAPYKELAAADKQREVREANPSLDAKAIDKLLQEEWKAAAPEARQLYVDEAAEDKRRYERELASEQRRNSGGPSPPLSMGIPLQPLPQHSQPMQWKEMPAAPKAPPKPKTGKQLALDKLQAAKRAAQQRLWELSRSSQHETAPVAGLERPEPTGLLPLRDATLAACVLEVWLFARAFHKRLGLHPFQAHQLSAAVERGAESPLLVELSMALLRALLEQGDALRGKHQLPPPMSAALGTKVELPLQQLPPPELVTPTTWGEVLRAVGHLLVGFASNPDGEGAPAEEAAAQERARLQALAQLGTTPFAELPAHAQLTLLQALSDALLRTDEFTSELRDRFEQRAEAEANVAKTFKERQQRLGEVGEAAEIVEAKARRAREAATEALLRAIEHRDAEALETAIESAAEAHHQGTLDDGRRWVTEELKTARALLIEEKARLRRQVPLDALALEQLQAHLQCAADHPTRETPLGKDSSGRTYWIFCHEPKTLWVADPVATTHDADSQALAETHAKCKAMLAQADRRAYVEKRAAAWAAKQAQAVERSEARGAAKAANATDDGSGWSAPCEWRWARYERVAHVERLMLTLDGRSIAGSIAAKDEAALKKALAERLPDMRRREAEADEQDAAYDPEQLRAFDPERWRLHGHYLLGLRVATLHEGVLSVGRLTRWLPATDEDELFLRCTHDDNDGEDMSEAEALEAIRRLRRTDKVAVDEARLAGDNAYENTATKRALRWRPEHGVSLMGLRSEILTLEDGVRAMMRHAGAPWAKNYGERQCWLLSLKRATSTDELAPLLITFEAALHELGNPEKEVSERPPWRSSGDARLGKQLRRFFPVDEEDDEAEKDPEGSAEPSTWHVSDGKIVSWLPADGDDPALWHMIHHDGDEEDLEEYEAHCQLFAPLQERKPTGSRRAELMAAVRCFYHAGAFGAKAWGAAKPAGQADAKGGAAVRFSNAEIRYLREGHRLFGRKGSDWIKQTLEQFAFHSSRNEKTLKQKWHQMGK</sequence>
<feature type="domain" description="PWWP" evidence="8">
    <location>
        <begin position="37"/>
        <end position="78"/>
    </location>
</feature>
<name>A0A0M0K686_9EUKA</name>
<accession>A0A0M0K686</accession>
<gene>
    <name evidence="10" type="ORF">Ctob_012028</name>
</gene>
<dbReference type="InterPro" id="IPR051965">
    <property type="entry name" value="ChromReg_NeuronalGeneExpr"/>
</dbReference>
<dbReference type="SUPFAM" id="SSF63748">
    <property type="entry name" value="Tudor/PWWP/MBT"/>
    <property type="match status" value="1"/>
</dbReference>
<feature type="compositionally biased region" description="Basic and acidic residues" evidence="6">
    <location>
        <begin position="119"/>
        <end position="128"/>
    </location>
</feature>
<dbReference type="Pfam" id="PF00505">
    <property type="entry name" value="HMG_box"/>
    <property type="match status" value="1"/>
</dbReference>
<feature type="coiled-coil region" evidence="5">
    <location>
        <begin position="313"/>
        <end position="343"/>
    </location>
</feature>
<dbReference type="SMART" id="SM00293">
    <property type="entry name" value="PWWP"/>
    <property type="match status" value="1"/>
</dbReference>
<evidence type="ECO:0000256" key="2">
    <source>
        <dbReference type="ARBA" id="ARBA00023125"/>
    </source>
</evidence>
<dbReference type="InterPro" id="IPR036910">
    <property type="entry name" value="HMG_box_dom_sf"/>
</dbReference>
<dbReference type="GO" id="GO:0010468">
    <property type="term" value="P:regulation of gene expression"/>
    <property type="evidence" value="ECO:0007669"/>
    <property type="project" value="TreeGrafter"/>
</dbReference>
<evidence type="ECO:0000259" key="7">
    <source>
        <dbReference type="PROSITE" id="PS50118"/>
    </source>
</evidence>
<feature type="DNA-binding region" description="HMG box" evidence="4">
    <location>
        <begin position="344"/>
        <end position="412"/>
    </location>
</feature>
<evidence type="ECO:0000256" key="4">
    <source>
        <dbReference type="PROSITE-ProRule" id="PRU00267"/>
    </source>
</evidence>
<dbReference type="Gene3D" id="1.10.30.10">
    <property type="entry name" value="High mobility group box domain"/>
    <property type="match status" value="2"/>
</dbReference>
<evidence type="ECO:0000256" key="3">
    <source>
        <dbReference type="ARBA" id="ARBA00023242"/>
    </source>
</evidence>
<keyword evidence="2 4" id="KW-0238">DNA-binding</keyword>
<feature type="region of interest" description="Disordered" evidence="6">
    <location>
        <begin position="1221"/>
        <end position="1243"/>
    </location>
</feature>
<keyword evidence="11" id="KW-1185">Reference proteome</keyword>
<keyword evidence="5" id="KW-0175">Coiled coil</keyword>
<evidence type="ECO:0000313" key="10">
    <source>
        <dbReference type="EMBL" id="KOO34381.1"/>
    </source>
</evidence>
<proteinExistence type="predicted"/>
<evidence type="ECO:0000313" key="11">
    <source>
        <dbReference type="Proteomes" id="UP000037460"/>
    </source>
</evidence>
<dbReference type="Gene3D" id="2.30.30.140">
    <property type="match status" value="1"/>
</dbReference>
<organism evidence="10 11">
    <name type="scientific">Chrysochromulina tobinii</name>
    <dbReference type="NCBI Taxonomy" id="1460289"/>
    <lineage>
        <taxon>Eukaryota</taxon>
        <taxon>Haptista</taxon>
        <taxon>Haptophyta</taxon>
        <taxon>Prymnesiophyceae</taxon>
        <taxon>Prymnesiales</taxon>
        <taxon>Chrysochromulinaceae</taxon>
        <taxon>Chrysochromulina</taxon>
    </lineage>
</organism>
<evidence type="ECO:0000259" key="8">
    <source>
        <dbReference type="PROSITE" id="PS50812"/>
    </source>
</evidence>
<comment type="caution">
    <text evidence="10">The sequence shown here is derived from an EMBL/GenBank/DDBJ whole genome shotgun (WGS) entry which is preliminary data.</text>
</comment>
<protein>
    <recommendedName>
        <fullName evidence="12">PWWP domain-containing protein</fullName>
    </recommendedName>
</protein>
<dbReference type="GO" id="GO:0005634">
    <property type="term" value="C:nucleus"/>
    <property type="evidence" value="ECO:0007669"/>
    <property type="project" value="UniProtKB-SubCell"/>
</dbReference>
<dbReference type="PROSITE" id="PS50118">
    <property type="entry name" value="HMG_BOX_2"/>
    <property type="match status" value="2"/>
</dbReference>
<dbReference type="PROSITE" id="PS50827">
    <property type="entry name" value="DDT"/>
    <property type="match status" value="1"/>
</dbReference>
<evidence type="ECO:0000256" key="5">
    <source>
        <dbReference type="SAM" id="Coils"/>
    </source>
</evidence>
<feature type="region of interest" description="Disordered" evidence="6">
    <location>
        <begin position="119"/>
        <end position="144"/>
    </location>
</feature>
<evidence type="ECO:0000256" key="1">
    <source>
        <dbReference type="ARBA" id="ARBA00004123"/>
    </source>
</evidence>
<dbReference type="PANTHER" id="PTHR46040">
    <property type="entry name" value="HIGH MOBILITY GROUP PROTEIN 2"/>
    <property type="match status" value="1"/>
</dbReference>
<dbReference type="SMART" id="SM00398">
    <property type="entry name" value="HMG"/>
    <property type="match status" value="1"/>
</dbReference>
<evidence type="ECO:0000259" key="9">
    <source>
        <dbReference type="PROSITE" id="PS50827"/>
    </source>
</evidence>
<reference evidence="11" key="1">
    <citation type="journal article" date="2015" name="PLoS Genet.">
        <title>Genome Sequence and Transcriptome Analyses of Chrysochromulina tobin: Metabolic Tools for Enhanced Algal Fitness in the Prominent Order Prymnesiales (Haptophyceae).</title>
        <authorList>
            <person name="Hovde B.T."/>
            <person name="Deodato C.R."/>
            <person name="Hunsperger H.M."/>
            <person name="Ryken S.A."/>
            <person name="Yost W."/>
            <person name="Jha R.K."/>
            <person name="Patterson J."/>
            <person name="Monnat R.J. Jr."/>
            <person name="Barlow S.B."/>
            <person name="Starkenburg S.R."/>
            <person name="Cattolico R.A."/>
        </authorList>
    </citation>
    <scope>NUCLEOTIDE SEQUENCE</scope>
    <source>
        <strain evidence="11">CCMP291</strain>
    </source>
</reference>
<feature type="region of interest" description="Disordered" evidence="6">
    <location>
        <begin position="447"/>
        <end position="502"/>
    </location>
</feature>
<feature type="domain" description="HMG box" evidence="7">
    <location>
        <begin position="344"/>
        <end position="412"/>
    </location>
</feature>
<feature type="DNA-binding region" description="HMG box" evidence="4">
    <location>
        <begin position="409"/>
        <end position="455"/>
    </location>
</feature>
<comment type="subcellular location">
    <subcellularLocation>
        <location evidence="1">Nucleus</location>
    </subcellularLocation>
</comment>
<dbReference type="CDD" id="cd05162">
    <property type="entry name" value="PWWP"/>
    <property type="match status" value="1"/>
</dbReference>
<feature type="coiled-coil region" evidence="5">
    <location>
        <begin position="216"/>
        <end position="250"/>
    </location>
</feature>
<dbReference type="PANTHER" id="PTHR46040:SF3">
    <property type="entry name" value="HIGH MOBILITY GROUP PROTEIN 2"/>
    <property type="match status" value="1"/>
</dbReference>
<dbReference type="Proteomes" id="UP000037460">
    <property type="component" value="Unassembled WGS sequence"/>
</dbReference>
<dbReference type="SUPFAM" id="SSF47095">
    <property type="entry name" value="HMG-box"/>
    <property type="match status" value="2"/>
</dbReference>
<dbReference type="PROSITE" id="PS50812">
    <property type="entry name" value="PWWP"/>
    <property type="match status" value="1"/>
</dbReference>
<dbReference type="CDD" id="cd00084">
    <property type="entry name" value="HMG-box_SF"/>
    <property type="match status" value="1"/>
</dbReference>
<feature type="domain" description="HMG box" evidence="7">
    <location>
        <begin position="409"/>
        <end position="455"/>
    </location>
</feature>
<dbReference type="Pfam" id="PF02791">
    <property type="entry name" value="DDT"/>
    <property type="match status" value="1"/>
</dbReference>
<evidence type="ECO:0000256" key="6">
    <source>
        <dbReference type="SAM" id="MobiDB-lite"/>
    </source>
</evidence>
<feature type="domain" description="DDT" evidence="9">
    <location>
        <begin position="550"/>
        <end position="610"/>
    </location>
</feature>
<evidence type="ECO:0008006" key="12">
    <source>
        <dbReference type="Google" id="ProtNLM"/>
    </source>
</evidence>
<dbReference type="InterPro" id="IPR018501">
    <property type="entry name" value="DDT_dom"/>
</dbReference>
<dbReference type="Pfam" id="PF00855">
    <property type="entry name" value="PWWP"/>
    <property type="match status" value="1"/>
</dbReference>
<dbReference type="InterPro" id="IPR009071">
    <property type="entry name" value="HMG_box_dom"/>
</dbReference>